<dbReference type="EMBL" id="WJBH02000006">
    <property type="protein sequence ID" value="KAI9557209.1"/>
    <property type="molecule type" value="Genomic_DNA"/>
</dbReference>
<evidence type="ECO:0000256" key="2">
    <source>
        <dbReference type="SAM" id="MobiDB-lite"/>
    </source>
</evidence>
<accession>A0AAD5KPB5</accession>
<protein>
    <submittedName>
        <fullName evidence="3">Uncharacterized protein</fullName>
    </submittedName>
</protein>
<organism evidence="3 4">
    <name type="scientific">Daphnia sinensis</name>
    <dbReference type="NCBI Taxonomy" id="1820382"/>
    <lineage>
        <taxon>Eukaryota</taxon>
        <taxon>Metazoa</taxon>
        <taxon>Ecdysozoa</taxon>
        <taxon>Arthropoda</taxon>
        <taxon>Crustacea</taxon>
        <taxon>Branchiopoda</taxon>
        <taxon>Diplostraca</taxon>
        <taxon>Cladocera</taxon>
        <taxon>Anomopoda</taxon>
        <taxon>Daphniidae</taxon>
        <taxon>Daphnia</taxon>
        <taxon>Daphnia similis group</taxon>
    </lineage>
</organism>
<reference evidence="3 4" key="1">
    <citation type="submission" date="2022-05" db="EMBL/GenBank/DDBJ databases">
        <title>A multi-omics perspective on studying reproductive biology in Daphnia sinensis.</title>
        <authorList>
            <person name="Jia J."/>
        </authorList>
    </citation>
    <scope>NUCLEOTIDE SEQUENCE [LARGE SCALE GENOMIC DNA]</scope>
    <source>
        <strain evidence="3 4">WSL</strain>
    </source>
</reference>
<keyword evidence="1" id="KW-0175">Coiled coil</keyword>
<feature type="coiled-coil region" evidence="1">
    <location>
        <begin position="5"/>
        <end position="68"/>
    </location>
</feature>
<feature type="compositionally biased region" description="Polar residues" evidence="2">
    <location>
        <begin position="97"/>
        <end position="109"/>
    </location>
</feature>
<evidence type="ECO:0000313" key="4">
    <source>
        <dbReference type="Proteomes" id="UP000820818"/>
    </source>
</evidence>
<evidence type="ECO:0000313" key="3">
    <source>
        <dbReference type="EMBL" id="KAI9557209.1"/>
    </source>
</evidence>
<sequence>MEKNLRLIEINRQRLKKVARRVSEEVEKPEPSELNGLTEDLSSKWAALFALMSRNEELEARVNAMDEDCRTQYHRAKGLLDVAKEKQSRPNVPPPSRKSQPEPSSSHQAVSAVLAKITATRVPSFSRETLKWP</sequence>
<evidence type="ECO:0000256" key="1">
    <source>
        <dbReference type="SAM" id="Coils"/>
    </source>
</evidence>
<dbReference type="AlphaFoldDB" id="A0AAD5KPB5"/>
<keyword evidence="4" id="KW-1185">Reference proteome</keyword>
<proteinExistence type="predicted"/>
<comment type="caution">
    <text evidence="3">The sequence shown here is derived from an EMBL/GenBank/DDBJ whole genome shotgun (WGS) entry which is preliminary data.</text>
</comment>
<gene>
    <name evidence="3" type="ORF">GHT06_017026</name>
</gene>
<dbReference type="Proteomes" id="UP000820818">
    <property type="component" value="Linkage Group LG6"/>
</dbReference>
<feature type="region of interest" description="Disordered" evidence="2">
    <location>
        <begin position="79"/>
        <end position="113"/>
    </location>
</feature>
<name>A0AAD5KPB5_9CRUS</name>